<dbReference type="SUPFAM" id="SSF52540">
    <property type="entry name" value="P-loop containing nucleoside triphosphate hydrolases"/>
    <property type="match status" value="1"/>
</dbReference>
<reference evidence="17 18" key="1">
    <citation type="submission" date="2012-09" db="EMBL/GenBank/DDBJ databases">
        <title>Genome Sequence of Bacillus sp. DW5-4.</title>
        <authorList>
            <person name="Lai Q."/>
            <person name="Liu Y."/>
            <person name="Shao Z."/>
        </authorList>
    </citation>
    <scope>NUCLEOTIDE SEQUENCE [LARGE SCALE GENOMIC DNA]</scope>
    <source>
        <strain evidence="17 18">DW5-4</strain>
    </source>
</reference>
<evidence type="ECO:0000256" key="2">
    <source>
        <dbReference type="ARBA" id="ARBA00022741"/>
    </source>
</evidence>
<comment type="catalytic activity">
    <reaction evidence="12 13">
        <text>ATP + H2O = ADP + phosphate + H(+)</text>
        <dbReference type="Rhea" id="RHEA:13065"/>
        <dbReference type="ChEBI" id="CHEBI:15377"/>
        <dbReference type="ChEBI" id="CHEBI:15378"/>
        <dbReference type="ChEBI" id="CHEBI:30616"/>
        <dbReference type="ChEBI" id="CHEBI:43474"/>
        <dbReference type="ChEBI" id="CHEBI:456216"/>
        <dbReference type="EC" id="5.6.2.4"/>
    </reaction>
</comment>
<keyword evidence="8 13" id="KW-0238">DNA-binding</keyword>
<dbReference type="InterPro" id="IPR027417">
    <property type="entry name" value="P-loop_NTPase"/>
</dbReference>
<dbReference type="CDD" id="cd17932">
    <property type="entry name" value="DEXQc_UvrD"/>
    <property type="match status" value="1"/>
</dbReference>
<sequence length="1234" mass="142641">MQIPKPNNSTWTDDQWEAIVSEGQDILVAAAAGSGKTAVLVERLIRKMTRPEQPVDVDRLLVVTFTNASAAEMKHRITEALEKELSKNPGSLHMRRQLSLMNRANISTLHSFCLQVLRTFYYEIDLDPGFRLADQTEGELLGDEVLDELFEDEYKAGKPAFFELVDRYTSDRHDLDLQWLVKRIYEFSRSHPSPEQWMRAFLSLYDVDAQTKVEELPFYPYIKEDLSLVFRSCQELLERALTLSKEPGGPAPRAENFIDDLEQVNELIRHQDDFEKLYELLPNINFKRLKTCKGDEYDPVLLEKATDARNQAKKQLEKLKDEYFMRSPAQHLKSLAEMKPVVETLVELVIQFGERFERAKQEKSIVDFSDLEHYCLRILAKQDAEGNLIETEAAKYYQQQFEEVLVDEYQDTNLVQETILKLVSKGELPAEGNLFMVGDVKQSIYRFRLAEPMLFLNKYKQFKTDSKDTGKRIDLNKNFRSRSDVLDSTNFLFKQLMGETVGEIEYDEQAELKLGASYPQSEDTTTEMLLVHLDQHETESDEEREELETVQFEARVIAKKIKELVEQPFQVYDAKQQMTRNLQYRDIVILLRSMPWAPQMMEELKKQGIPVYANLSSGYFEATEVSVILSLLKVIDNPYQDIPLAAVLRSPIVHLDENEMALIRTSDKKGTYYDAVKAFMSVTHSDHPTCKKLERFFQLLRKWRDFSMNHSVAELIWEVYRDTQYVDYVGGMPGGKQRQANLRALYDRAKQYEKAAFRGLFRFLRFIERMQERGDDLGAAKTFSETEDVVRMMTIHSSKGLEFPVVFTAGLGRNFNMMDLNQSYLLDKELGFGSKYIHPELRISYATLPLVAMKKKMRKELLSEELRVLYVALTRAKEKLFLVGSVKNQMKALSKWQNAANGEEWLLPDFERYQAKTYLDFIGPALIRHQAMSSILEEAGDVVLSHPSLFTISFTQASDLLKEDVSLEKKQHDEVIQALMEGLPVEGHGDYEEEVAERLSWKYPYVAASQVGTKQSVSEIKRMKEVQDEYSVPASIRKARATLYDRPAFMKKKTLTAAEQGTAMHTVMQHIPLPSEEPYDESRIEQLLDSLKQRDLLTDEQIQSIDREGIMSFFSTSIGQKLRKADWVKREVSFSMILPVKEVYSHIDAEDEPVLIQGMIDCLFEADGKLYLLDYKTDRVQGRYSGGLEVAEPILKKRYETQLALYAAAVERLTNRTLEEKILYFFDGNLEISL</sequence>
<dbReference type="InterPro" id="IPR038726">
    <property type="entry name" value="PDDEXK_AddAB-type"/>
</dbReference>
<evidence type="ECO:0000256" key="14">
    <source>
        <dbReference type="PROSITE-ProRule" id="PRU00560"/>
    </source>
</evidence>
<evidence type="ECO:0000256" key="6">
    <source>
        <dbReference type="ARBA" id="ARBA00022839"/>
    </source>
</evidence>
<dbReference type="InterPro" id="IPR011335">
    <property type="entry name" value="Restrct_endonuc-II-like"/>
</dbReference>
<evidence type="ECO:0000313" key="17">
    <source>
        <dbReference type="EMBL" id="KEP25565.1"/>
    </source>
</evidence>
<dbReference type="NCBIfam" id="TIGR02785">
    <property type="entry name" value="addA_Gpos"/>
    <property type="match status" value="1"/>
</dbReference>
<evidence type="ECO:0000256" key="3">
    <source>
        <dbReference type="ARBA" id="ARBA00022763"/>
    </source>
</evidence>
<evidence type="ECO:0000256" key="13">
    <source>
        <dbReference type="HAMAP-Rule" id="MF_01451"/>
    </source>
</evidence>
<protein>
    <recommendedName>
        <fullName evidence="13">ATP-dependent helicase/nuclease subunit A</fullName>
        <ecNumber evidence="13">3.1.-.-</ecNumber>
        <ecNumber evidence="13">5.6.2.4</ecNumber>
    </recommendedName>
    <alternativeName>
        <fullName evidence="13">ATP-dependent helicase/nuclease AddA</fullName>
    </alternativeName>
    <alternativeName>
        <fullName evidence="13">DNA 3'-5' helicase AddA</fullName>
    </alternativeName>
</protein>
<dbReference type="OrthoDB" id="9810135at2"/>
<comment type="caution">
    <text evidence="17">The sequence shown here is derived from an EMBL/GenBank/DDBJ whole genome shotgun (WGS) entry which is preliminary data.</text>
</comment>
<dbReference type="EMBL" id="JOTP01000020">
    <property type="protein sequence ID" value="KEP25565.1"/>
    <property type="molecule type" value="Genomic_DNA"/>
</dbReference>
<dbReference type="PROSITE" id="PS51198">
    <property type="entry name" value="UVRD_HELICASE_ATP_BIND"/>
    <property type="match status" value="1"/>
</dbReference>
<feature type="binding site" evidence="14">
    <location>
        <begin position="30"/>
        <end position="37"/>
    </location>
    <ligand>
        <name>ATP</name>
        <dbReference type="ChEBI" id="CHEBI:30616"/>
    </ligand>
</feature>
<dbReference type="FunFam" id="3.40.50.300:FF:001236">
    <property type="entry name" value="ATP-dependent helicase/nuclease subunit A"/>
    <property type="match status" value="1"/>
</dbReference>
<comment type="function">
    <text evidence="13">The heterodimer acts as both an ATP-dependent DNA helicase and an ATP-dependent, dual-direction single-stranded exonuclease. Recognizes the chi site generating a DNA molecule suitable for the initiation of homologous recombination. The AddA nuclease domain is required for chi fragment generation; this subunit has the helicase and 3' -&gt; 5' nuclease activities.</text>
</comment>
<proteinExistence type="inferred from homology"/>
<dbReference type="PANTHER" id="PTHR11070">
    <property type="entry name" value="UVRD / RECB / PCRA DNA HELICASE FAMILY MEMBER"/>
    <property type="match status" value="1"/>
</dbReference>
<organism evidence="17 18">
    <name type="scientific">Bacillus zhangzhouensis</name>
    <dbReference type="NCBI Taxonomy" id="1178540"/>
    <lineage>
        <taxon>Bacteria</taxon>
        <taxon>Bacillati</taxon>
        <taxon>Bacillota</taxon>
        <taxon>Bacilli</taxon>
        <taxon>Bacillales</taxon>
        <taxon>Bacillaceae</taxon>
        <taxon>Bacillus</taxon>
    </lineage>
</organism>
<dbReference type="Pfam" id="PF00580">
    <property type="entry name" value="UvrD-helicase"/>
    <property type="match status" value="1"/>
</dbReference>
<dbReference type="Pfam" id="PF13361">
    <property type="entry name" value="UvrD_C"/>
    <property type="match status" value="1"/>
</dbReference>
<evidence type="ECO:0000256" key="8">
    <source>
        <dbReference type="ARBA" id="ARBA00023125"/>
    </source>
</evidence>
<dbReference type="GO" id="GO:0043138">
    <property type="term" value="F:3'-5' DNA helicase activity"/>
    <property type="evidence" value="ECO:0007669"/>
    <property type="project" value="UniProtKB-UniRule"/>
</dbReference>
<evidence type="ECO:0000313" key="18">
    <source>
        <dbReference type="Proteomes" id="UP000028091"/>
    </source>
</evidence>
<comment type="catalytic activity">
    <reaction evidence="11 13">
        <text>Couples ATP hydrolysis with the unwinding of duplex DNA by translocating in the 3'-5' direction.</text>
        <dbReference type="EC" id="5.6.2.4"/>
    </reaction>
</comment>
<dbReference type="Gene3D" id="3.90.320.10">
    <property type="match status" value="1"/>
</dbReference>
<keyword evidence="10 13" id="KW-0413">Isomerase</keyword>
<dbReference type="FunFam" id="3.40.50.300:FF:001187">
    <property type="entry name" value="ATP-dependent helicase/nuclease subunit A"/>
    <property type="match status" value="1"/>
</dbReference>
<keyword evidence="5 13" id="KW-0347">Helicase</keyword>
<dbReference type="GO" id="GO:0033202">
    <property type="term" value="C:DNA helicase complex"/>
    <property type="evidence" value="ECO:0007669"/>
    <property type="project" value="TreeGrafter"/>
</dbReference>
<dbReference type="RefSeq" id="WP_034323597.1">
    <property type="nucleotide sequence ID" value="NZ_JOTP01000020.1"/>
</dbReference>
<dbReference type="FunFam" id="3.40.50.300:FF:001196">
    <property type="entry name" value="ATP-dependent helicase/nuclease subunit A"/>
    <property type="match status" value="1"/>
</dbReference>
<dbReference type="SUPFAM" id="SSF52980">
    <property type="entry name" value="Restriction endonuclease-like"/>
    <property type="match status" value="1"/>
</dbReference>
<keyword evidence="1 13" id="KW-0540">Nuclease</keyword>
<evidence type="ECO:0000259" key="16">
    <source>
        <dbReference type="PROSITE" id="PS51217"/>
    </source>
</evidence>
<accession>A0A081L8I9</accession>
<dbReference type="InterPro" id="IPR011604">
    <property type="entry name" value="PDDEXK-like_dom_sf"/>
</dbReference>
<dbReference type="GO" id="GO:0008408">
    <property type="term" value="F:3'-5' exonuclease activity"/>
    <property type="evidence" value="ECO:0007669"/>
    <property type="project" value="UniProtKB-UniRule"/>
</dbReference>
<dbReference type="GO" id="GO:0003690">
    <property type="term" value="F:double-stranded DNA binding"/>
    <property type="evidence" value="ECO:0007669"/>
    <property type="project" value="UniProtKB-UniRule"/>
</dbReference>
<dbReference type="PANTHER" id="PTHR11070:SF48">
    <property type="entry name" value="ATP-DEPENDENT HELICASE_NUCLEASE SUBUNIT A"/>
    <property type="match status" value="1"/>
</dbReference>
<dbReference type="Gene3D" id="3.40.50.300">
    <property type="entry name" value="P-loop containing nucleotide triphosphate hydrolases"/>
    <property type="match status" value="4"/>
</dbReference>
<name>A0A081L8I9_9BACI</name>
<comment type="subunit">
    <text evidence="13">Heterodimer of AddA and AddB/RexB.</text>
</comment>
<dbReference type="PROSITE" id="PS51217">
    <property type="entry name" value="UVRD_HELICASE_CTER"/>
    <property type="match status" value="1"/>
</dbReference>
<dbReference type="InterPro" id="IPR014016">
    <property type="entry name" value="UvrD-like_ATP-bd"/>
</dbReference>
<evidence type="ECO:0000256" key="7">
    <source>
        <dbReference type="ARBA" id="ARBA00022840"/>
    </source>
</evidence>
<evidence type="ECO:0000256" key="11">
    <source>
        <dbReference type="ARBA" id="ARBA00034617"/>
    </source>
</evidence>
<feature type="domain" description="UvrD-like helicase ATP-binding" evidence="15">
    <location>
        <begin position="9"/>
        <end position="482"/>
    </location>
</feature>
<dbReference type="HAMAP" id="MF_01451">
    <property type="entry name" value="AddA"/>
    <property type="match status" value="1"/>
</dbReference>
<dbReference type="InterPro" id="IPR014152">
    <property type="entry name" value="AddA"/>
</dbReference>
<evidence type="ECO:0000259" key="15">
    <source>
        <dbReference type="PROSITE" id="PS51198"/>
    </source>
</evidence>
<dbReference type="GO" id="GO:0005524">
    <property type="term" value="F:ATP binding"/>
    <property type="evidence" value="ECO:0007669"/>
    <property type="project" value="UniProtKB-UniRule"/>
</dbReference>
<dbReference type="GO" id="GO:0016887">
    <property type="term" value="F:ATP hydrolysis activity"/>
    <property type="evidence" value="ECO:0007669"/>
    <property type="project" value="RHEA"/>
</dbReference>
<dbReference type="Proteomes" id="UP000028091">
    <property type="component" value="Unassembled WGS sequence"/>
</dbReference>
<evidence type="ECO:0000256" key="10">
    <source>
        <dbReference type="ARBA" id="ARBA00023235"/>
    </source>
</evidence>
<keyword evidence="6 13" id="KW-0269">Exonuclease</keyword>
<dbReference type="InterPro" id="IPR000212">
    <property type="entry name" value="DNA_helicase_UvrD/REP"/>
</dbReference>
<keyword evidence="4 13" id="KW-0378">Hydrolase</keyword>
<gene>
    <name evidence="13" type="primary">addA</name>
    <name evidence="17" type="ORF">BA70_08110</name>
</gene>
<evidence type="ECO:0000256" key="9">
    <source>
        <dbReference type="ARBA" id="ARBA00023204"/>
    </source>
</evidence>
<dbReference type="EC" id="5.6.2.4" evidence="13"/>
<evidence type="ECO:0000256" key="1">
    <source>
        <dbReference type="ARBA" id="ARBA00022722"/>
    </source>
</evidence>
<keyword evidence="18" id="KW-1185">Reference proteome</keyword>
<dbReference type="GO" id="GO:0005829">
    <property type="term" value="C:cytosol"/>
    <property type="evidence" value="ECO:0007669"/>
    <property type="project" value="TreeGrafter"/>
</dbReference>
<dbReference type="EC" id="3.1.-.-" evidence="13"/>
<dbReference type="AlphaFoldDB" id="A0A081L8I9"/>
<dbReference type="InterPro" id="IPR014017">
    <property type="entry name" value="DNA_helicase_UvrD-like_C"/>
</dbReference>
<feature type="domain" description="UvrD-like helicase C-terminal" evidence="16">
    <location>
        <begin position="509"/>
        <end position="800"/>
    </location>
</feature>
<keyword evidence="7 13" id="KW-0067">ATP-binding</keyword>
<dbReference type="CDD" id="cd18807">
    <property type="entry name" value="SF1_C_UvrD"/>
    <property type="match status" value="1"/>
</dbReference>
<evidence type="ECO:0000256" key="12">
    <source>
        <dbReference type="ARBA" id="ARBA00048988"/>
    </source>
</evidence>
<dbReference type="GO" id="GO:0000724">
    <property type="term" value="P:double-strand break repair via homologous recombination"/>
    <property type="evidence" value="ECO:0007669"/>
    <property type="project" value="UniProtKB-UniRule"/>
</dbReference>
<evidence type="ECO:0000256" key="4">
    <source>
        <dbReference type="ARBA" id="ARBA00022801"/>
    </source>
</evidence>
<dbReference type="eggNOG" id="COG1074">
    <property type="taxonomic scope" value="Bacteria"/>
</dbReference>
<keyword evidence="3 13" id="KW-0227">DNA damage</keyword>
<comment type="cofactor">
    <cofactor evidence="13">
        <name>Mg(2+)</name>
        <dbReference type="ChEBI" id="CHEBI:18420"/>
    </cofactor>
</comment>
<keyword evidence="2 13" id="KW-0547">Nucleotide-binding</keyword>
<evidence type="ECO:0000256" key="5">
    <source>
        <dbReference type="ARBA" id="ARBA00022806"/>
    </source>
</evidence>
<dbReference type="Pfam" id="PF12705">
    <property type="entry name" value="PDDEXK_1"/>
    <property type="match status" value="1"/>
</dbReference>
<keyword evidence="9 13" id="KW-0234">DNA repair</keyword>
<comment type="similarity">
    <text evidence="13">Belongs to the helicase family. AddA subfamily.</text>
</comment>